<dbReference type="EMBL" id="LFJN01000003">
    <property type="protein sequence ID" value="KPI44551.1"/>
    <property type="molecule type" value="Genomic_DNA"/>
</dbReference>
<comment type="caution">
    <text evidence="3">The sequence shown here is derived from an EMBL/GenBank/DDBJ whole genome shotgun (WGS) entry which is preliminary data.</text>
</comment>
<gene>
    <name evidence="3" type="ORF">AB675_8768</name>
</gene>
<name>A0A0N0NR10_9EURO</name>
<keyword evidence="2" id="KW-0732">Signal</keyword>
<reference evidence="3 4" key="1">
    <citation type="submission" date="2015-06" db="EMBL/GenBank/DDBJ databases">
        <title>Draft genome of the ant-associated black yeast Phialophora attae CBS 131958.</title>
        <authorList>
            <person name="Moreno L.F."/>
            <person name="Stielow B.J."/>
            <person name="de Hoog S."/>
            <person name="Vicente V.A."/>
            <person name="Weiss V.A."/>
            <person name="de Vries M."/>
            <person name="Cruz L.M."/>
            <person name="Souza E.M."/>
        </authorList>
    </citation>
    <scope>NUCLEOTIDE SEQUENCE [LARGE SCALE GENOMIC DNA]</scope>
    <source>
        <strain evidence="3 4">CBS 131958</strain>
    </source>
</reference>
<evidence type="ECO:0000256" key="1">
    <source>
        <dbReference type="SAM" id="MobiDB-lite"/>
    </source>
</evidence>
<organism evidence="3 4">
    <name type="scientific">Cyphellophora attinorum</name>
    <dbReference type="NCBI Taxonomy" id="1664694"/>
    <lineage>
        <taxon>Eukaryota</taxon>
        <taxon>Fungi</taxon>
        <taxon>Dikarya</taxon>
        <taxon>Ascomycota</taxon>
        <taxon>Pezizomycotina</taxon>
        <taxon>Eurotiomycetes</taxon>
        <taxon>Chaetothyriomycetidae</taxon>
        <taxon>Chaetothyriales</taxon>
        <taxon>Cyphellophoraceae</taxon>
        <taxon>Cyphellophora</taxon>
    </lineage>
</organism>
<dbReference type="RefSeq" id="XP_018004514.1">
    <property type="nucleotide sequence ID" value="XM_018149242.1"/>
</dbReference>
<sequence>MLRLPLALLAIASIGDALPTQLWSADLSYHLSIEFDHSFDVSDVYNASDTAPEDDHDVAQDSSDPGDTLQAYFDSVLQPRHEAHLNGASRENTHVLMKRGCKIGANGWECDDNIPTMTEIVDYLRVKPGGMARNNRRAAFYVNLGDVDPNLQKGGNEAAAMLVAWCQKNGLEGKYYWWANACDKLWLEKQAEHLKENRARIEKAHPEWPNPEQIFLHGFFQAMAFATTHPDVLFFTQAGKDWDKKSIWQEVEYPTLTRNRHVKRIFRIDPTCPDNKPELMWDRSRKDPLPPVVFQYPDMR</sequence>
<evidence type="ECO:0000256" key="2">
    <source>
        <dbReference type="SAM" id="SignalP"/>
    </source>
</evidence>
<proteinExistence type="predicted"/>
<feature type="signal peptide" evidence="2">
    <location>
        <begin position="1"/>
        <end position="17"/>
    </location>
</feature>
<feature type="region of interest" description="Disordered" evidence="1">
    <location>
        <begin position="46"/>
        <end position="65"/>
    </location>
</feature>
<feature type="chain" id="PRO_5005856834" description="Secreted protein" evidence="2">
    <location>
        <begin position="18"/>
        <end position="300"/>
    </location>
</feature>
<keyword evidence="4" id="KW-1185">Reference proteome</keyword>
<accession>A0A0N0NR10</accession>
<dbReference type="VEuPathDB" id="FungiDB:AB675_8768"/>
<dbReference type="OrthoDB" id="73875at2759"/>
<protein>
    <recommendedName>
        <fullName evidence="5">Secreted protein</fullName>
    </recommendedName>
</protein>
<evidence type="ECO:0000313" key="3">
    <source>
        <dbReference type="EMBL" id="KPI44551.1"/>
    </source>
</evidence>
<dbReference type="AlphaFoldDB" id="A0A0N0NR10"/>
<dbReference type="GeneID" id="28741122"/>
<evidence type="ECO:0008006" key="5">
    <source>
        <dbReference type="Google" id="ProtNLM"/>
    </source>
</evidence>
<evidence type="ECO:0000313" key="4">
    <source>
        <dbReference type="Proteomes" id="UP000038010"/>
    </source>
</evidence>
<dbReference type="Proteomes" id="UP000038010">
    <property type="component" value="Unassembled WGS sequence"/>
</dbReference>